<comment type="similarity">
    <text evidence="1">Belongs to the 'phage' integrase family.</text>
</comment>
<evidence type="ECO:0000256" key="2">
    <source>
        <dbReference type="ARBA" id="ARBA00022908"/>
    </source>
</evidence>
<accession>A0A3A6U0M2</accession>
<gene>
    <name evidence="5" type="ORF">D5R81_02440</name>
</gene>
<organism evidence="5 6">
    <name type="scientific">Parashewanella spongiae</name>
    <dbReference type="NCBI Taxonomy" id="342950"/>
    <lineage>
        <taxon>Bacteria</taxon>
        <taxon>Pseudomonadati</taxon>
        <taxon>Pseudomonadota</taxon>
        <taxon>Gammaproteobacteria</taxon>
        <taxon>Alteromonadales</taxon>
        <taxon>Shewanellaceae</taxon>
        <taxon>Parashewanella</taxon>
    </lineage>
</organism>
<protein>
    <recommendedName>
        <fullName evidence="4">Tyr recombinase domain-containing protein</fullName>
    </recommendedName>
</protein>
<sequence>MAYSKRKCEGKKSSEKEHLIPLNEHIIKLLNEAKHAYGYLRFEFIFPSLSCTSMAPGEKNIDKRSVARAVNRNIDNLGLEPFTPHDLRRTSATLLRKLDTDPIVIEKVLNHELMSVMAIYNQHDYIEKREEALKRLAAEVNPYLFSP</sequence>
<evidence type="ECO:0000313" key="5">
    <source>
        <dbReference type="EMBL" id="RJY19038.1"/>
    </source>
</evidence>
<keyword evidence="3" id="KW-0233">DNA recombination</keyword>
<dbReference type="Pfam" id="PF00589">
    <property type="entry name" value="Phage_integrase"/>
    <property type="match status" value="1"/>
</dbReference>
<dbReference type="Proteomes" id="UP000273022">
    <property type="component" value="Unassembled WGS sequence"/>
</dbReference>
<dbReference type="RefSeq" id="WP_121852071.1">
    <property type="nucleotide sequence ID" value="NZ_CP037952.1"/>
</dbReference>
<dbReference type="PROSITE" id="PS51898">
    <property type="entry name" value="TYR_RECOMBINASE"/>
    <property type="match status" value="1"/>
</dbReference>
<keyword evidence="2" id="KW-0229">DNA integration</keyword>
<proteinExistence type="inferred from homology"/>
<evidence type="ECO:0000313" key="6">
    <source>
        <dbReference type="Proteomes" id="UP000273022"/>
    </source>
</evidence>
<dbReference type="PANTHER" id="PTHR30629">
    <property type="entry name" value="PROPHAGE INTEGRASE"/>
    <property type="match status" value="1"/>
</dbReference>
<dbReference type="InterPro" id="IPR050808">
    <property type="entry name" value="Phage_Integrase"/>
</dbReference>
<dbReference type="GO" id="GO:0003677">
    <property type="term" value="F:DNA binding"/>
    <property type="evidence" value="ECO:0007669"/>
    <property type="project" value="InterPro"/>
</dbReference>
<dbReference type="AlphaFoldDB" id="A0A3A6U0M2"/>
<dbReference type="GO" id="GO:0015074">
    <property type="term" value="P:DNA integration"/>
    <property type="evidence" value="ECO:0007669"/>
    <property type="project" value="UniProtKB-KW"/>
</dbReference>
<dbReference type="Gene3D" id="1.10.443.10">
    <property type="entry name" value="Intergrase catalytic core"/>
    <property type="match status" value="1"/>
</dbReference>
<name>A0A3A6U0M2_9GAMM</name>
<evidence type="ECO:0000259" key="4">
    <source>
        <dbReference type="PROSITE" id="PS51898"/>
    </source>
</evidence>
<reference evidence="5 6" key="1">
    <citation type="submission" date="2018-09" db="EMBL/GenBank/DDBJ databases">
        <title>Phylogeny of the Shewanellaceae, and recommendation for two new genera, Pseudoshewanella and Parashewanella.</title>
        <authorList>
            <person name="Wang G."/>
        </authorList>
    </citation>
    <scope>NUCLEOTIDE SEQUENCE [LARGE SCALE GENOMIC DNA]</scope>
    <source>
        <strain evidence="5 6">KCTC 22492</strain>
    </source>
</reference>
<keyword evidence="6" id="KW-1185">Reference proteome</keyword>
<evidence type="ECO:0000256" key="3">
    <source>
        <dbReference type="ARBA" id="ARBA00023172"/>
    </source>
</evidence>
<dbReference type="InterPro" id="IPR011010">
    <property type="entry name" value="DNA_brk_join_enz"/>
</dbReference>
<comment type="caution">
    <text evidence="5">The sequence shown here is derived from an EMBL/GenBank/DDBJ whole genome shotgun (WGS) entry which is preliminary data.</text>
</comment>
<dbReference type="PANTHER" id="PTHR30629:SF2">
    <property type="entry name" value="PROPHAGE INTEGRASE INTS-RELATED"/>
    <property type="match status" value="1"/>
</dbReference>
<dbReference type="SUPFAM" id="SSF56349">
    <property type="entry name" value="DNA breaking-rejoining enzymes"/>
    <property type="match status" value="1"/>
</dbReference>
<dbReference type="InterPro" id="IPR013762">
    <property type="entry name" value="Integrase-like_cat_sf"/>
</dbReference>
<dbReference type="OrthoDB" id="9795573at2"/>
<feature type="domain" description="Tyr recombinase" evidence="4">
    <location>
        <begin position="1"/>
        <end position="133"/>
    </location>
</feature>
<evidence type="ECO:0000256" key="1">
    <source>
        <dbReference type="ARBA" id="ARBA00008857"/>
    </source>
</evidence>
<dbReference type="InterPro" id="IPR002104">
    <property type="entry name" value="Integrase_catalytic"/>
</dbReference>
<dbReference type="GO" id="GO:0006310">
    <property type="term" value="P:DNA recombination"/>
    <property type="evidence" value="ECO:0007669"/>
    <property type="project" value="UniProtKB-KW"/>
</dbReference>
<dbReference type="EMBL" id="QYYH01000009">
    <property type="protein sequence ID" value="RJY19038.1"/>
    <property type="molecule type" value="Genomic_DNA"/>
</dbReference>